<dbReference type="SUPFAM" id="SSF50129">
    <property type="entry name" value="GroES-like"/>
    <property type="match status" value="1"/>
</dbReference>
<dbReference type="InterPro" id="IPR036291">
    <property type="entry name" value="NAD(P)-bd_dom_sf"/>
</dbReference>
<reference evidence="6 7" key="1">
    <citation type="submission" date="2023-07" db="EMBL/GenBank/DDBJ databases">
        <title>Sequencing the genomes of 1000 actinobacteria strains.</title>
        <authorList>
            <person name="Klenk H.-P."/>
        </authorList>
    </citation>
    <scope>NUCLEOTIDE SEQUENCE [LARGE SCALE GENOMIC DNA]</scope>
    <source>
        <strain evidence="6 7">DSM 44709</strain>
    </source>
</reference>
<dbReference type="EMBL" id="JAUSUZ010000001">
    <property type="protein sequence ID" value="MDQ0369349.1"/>
    <property type="molecule type" value="Genomic_DNA"/>
</dbReference>
<dbReference type="Gene3D" id="3.90.180.10">
    <property type="entry name" value="Medium-chain alcohol dehydrogenases, catalytic domain"/>
    <property type="match status" value="1"/>
</dbReference>
<dbReference type="Gene3D" id="3.40.50.720">
    <property type="entry name" value="NAD(P)-binding Rossmann-like Domain"/>
    <property type="match status" value="1"/>
</dbReference>
<evidence type="ECO:0000256" key="2">
    <source>
        <dbReference type="ARBA" id="ARBA00023002"/>
    </source>
</evidence>
<dbReference type="SMART" id="SM00829">
    <property type="entry name" value="PKS_ER"/>
    <property type="match status" value="1"/>
</dbReference>
<dbReference type="Pfam" id="PF08240">
    <property type="entry name" value="ADH_N"/>
    <property type="match status" value="1"/>
</dbReference>
<comment type="caution">
    <text evidence="6">The sequence shown here is derived from an EMBL/GenBank/DDBJ whole genome shotgun (WGS) entry which is preliminary data.</text>
</comment>
<keyword evidence="4" id="KW-0472">Membrane</keyword>
<organism evidence="6 7">
    <name type="scientific">Catenuloplanes indicus</name>
    <dbReference type="NCBI Taxonomy" id="137267"/>
    <lineage>
        <taxon>Bacteria</taxon>
        <taxon>Bacillati</taxon>
        <taxon>Actinomycetota</taxon>
        <taxon>Actinomycetes</taxon>
        <taxon>Micromonosporales</taxon>
        <taxon>Micromonosporaceae</taxon>
        <taxon>Catenuloplanes</taxon>
    </lineage>
</organism>
<keyword evidence="2" id="KW-0560">Oxidoreductase</keyword>
<dbReference type="InterPro" id="IPR020843">
    <property type="entry name" value="ER"/>
</dbReference>
<dbReference type="Pfam" id="PF13602">
    <property type="entry name" value="ADH_zinc_N_2"/>
    <property type="match status" value="1"/>
</dbReference>
<evidence type="ECO:0000313" key="7">
    <source>
        <dbReference type="Proteomes" id="UP001240236"/>
    </source>
</evidence>
<evidence type="ECO:0000313" key="6">
    <source>
        <dbReference type="EMBL" id="MDQ0369349.1"/>
    </source>
</evidence>
<sequence>MRAVTISKNNGSTSISIGDRPAVEPESGSVRIHVAAASVNPSDPFLWHAVENGPDGVSVVPGLDAAGTITAVGPGERRLSVGQHVMAIVNPRRPEGGAQAEEIVVPAASVVPVPGGIGITEAATLPMTGLTALEGLRLLSLPVGAVLAVTGGAGLLSSLLIPLAKRQGLRVIADAKPADEELVRSFGADEVVPRGEAFNGAVLQLAPGGVDAVYDTANLTRAVLPAIRPGGAIAVIRGWDDSGDPERGITVHPVSVGKAFSDTAGLELLAAEAAAGRIRLRVAETYAPENARAAYERMEAGGLRGRLVLTF</sequence>
<feature type="transmembrane region" description="Helical" evidence="4">
    <location>
        <begin position="139"/>
        <end position="161"/>
    </location>
</feature>
<evidence type="ECO:0000256" key="1">
    <source>
        <dbReference type="ARBA" id="ARBA00022857"/>
    </source>
</evidence>
<protein>
    <submittedName>
        <fullName evidence="6">NADPH:quinone reductase-like Zn-dependent oxidoreductase</fullName>
    </submittedName>
</protein>
<dbReference type="AlphaFoldDB" id="A0AAE4B088"/>
<feature type="region of interest" description="Disordered" evidence="3">
    <location>
        <begin position="1"/>
        <end position="22"/>
    </location>
</feature>
<dbReference type="PANTHER" id="PTHR48106:SF18">
    <property type="entry name" value="QUINONE OXIDOREDUCTASE PIG3"/>
    <property type="match status" value="1"/>
</dbReference>
<dbReference type="GO" id="GO:0016651">
    <property type="term" value="F:oxidoreductase activity, acting on NAD(P)H"/>
    <property type="evidence" value="ECO:0007669"/>
    <property type="project" value="TreeGrafter"/>
</dbReference>
<dbReference type="Proteomes" id="UP001240236">
    <property type="component" value="Unassembled WGS sequence"/>
</dbReference>
<accession>A0AAE4B088</accession>
<name>A0AAE4B088_9ACTN</name>
<keyword evidence="1" id="KW-0521">NADP</keyword>
<keyword evidence="4" id="KW-1133">Transmembrane helix</keyword>
<dbReference type="PANTHER" id="PTHR48106">
    <property type="entry name" value="QUINONE OXIDOREDUCTASE PIG3-RELATED"/>
    <property type="match status" value="1"/>
</dbReference>
<feature type="compositionally biased region" description="Polar residues" evidence="3">
    <location>
        <begin position="1"/>
        <end position="16"/>
    </location>
</feature>
<keyword evidence="4" id="KW-0812">Transmembrane</keyword>
<feature type="domain" description="Enoyl reductase (ER)" evidence="5">
    <location>
        <begin position="11"/>
        <end position="309"/>
    </location>
</feature>
<dbReference type="SUPFAM" id="SSF51735">
    <property type="entry name" value="NAD(P)-binding Rossmann-fold domains"/>
    <property type="match status" value="1"/>
</dbReference>
<dbReference type="InterPro" id="IPR013154">
    <property type="entry name" value="ADH-like_N"/>
</dbReference>
<dbReference type="InterPro" id="IPR011032">
    <property type="entry name" value="GroES-like_sf"/>
</dbReference>
<dbReference type="RefSeq" id="WP_307244499.1">
    <property type="nucleotide sequence ID" value="NZ_JAUSUZ010000001.1"/>
</dbReference>
<evidence type="ECO:0000259" key="5">
    <source>
        <dbReference type="SMART" id="SM00829"/>
    </source>
</evidence>
<keyword evidence="7" id="KW-1185">Reference proteome</keyword>
<evidence type="ECO:0000256" key="3">
    <source>
        <dbReference type="SAM" id="MobiDB-lite"/>
    </source>
</evidence>
<evidence type="ECO:0000256" key="4">
    <source>
        <dbReference type="SAM" id="Phobius"/>
    </source>
</evidence>
<gene>
    <name evidence="6" type="ORF">J2S42_006018</name>
</gene>
<proteinExistence type="predicted"/>
<dbReference type="GO" id="GO:0070402">
    <property type="term" value="F:NADPH binding"/>
    <property type="evidence" value="ECO:0007669"/>
    <property type="project" value="TreeGrafter"/>
</dbReference>